<dbReference type="EMBL" id="KZ613480">
    <property type="protein sequence ID" value="PMD21577.1"/>
    <property type="molecule type" value="Genomic_DNA"/>
</dbReference>
<reference evidence="2 3" key="1">
    <citation type="submission" date="2016-05" db="EMBL/GenBank/DDBJ databases">
        <title>A degradative enzymes factory behind the ericoid mycorrhizal symbiosis.</title>
        <authorList>
            <consortium name="DOE Joint Genome Institute"/>
            <person name="Martino E."/>
            <person name="Morin E."/>
            <person name="Grelet G."/>
            <person name="Kuo A."/>
            <person name="Kohler A."/>
            <person name="Daghino S."/>
            <person name="Barry K."/>
            <person name="Choi C."/>
            <person name="Cichocki N."/>
            <person name="Clum A."/>
            <person name="Copeland A."/>
            <person name="Hainaut M."/>
            <person name="Haridas S."/>
            <person name="Labutti K."/>
            <person name="Lindquist E."/>
            <person name="Lipzen A."/>
            <person name="Khouja H.-R."/>
            <person name="Murat C."/>
            <person name="Ohm R."/>
            <person name="Olson A."/>
            <person name="Spatafora J."/>
            <person name="Veneault-Fourrey C."/>
            <person name="Henrissat B."/>
            <person name="Grigoriev I."/>
            <person name="Martin F."/>
            <person name="Perotto S."/>
        </authorList>
    </citation>
    <scope>NUCLEOTIDE SEQUENCE [LARGE SCALE GENOMIC DNA]</scope>
    <source>
        <strain evidence="2 3">UAMH 7357</strain>
    </source>
</reference>
<name>A0A2J6Q5L0_9HELO</name>
<keyword evidence="1" id="KW-0560">Oxidoreductase</keyword>
<dbReference type="InterPro" id="IPR025337">
    <property type="entry name" value="Questin_oxidase-like"/>
</dbReference>
<evidence type="ECO:0000256" key="1">
    <source>
        <dbReference type="ARBA" id="ARBA00023002"/>
    </source>
</evidence>
<keyword evidence="3" id="KW-1185">Reference proteome</keyword>
<dbReference type="STRING" id="1745343.A0A2J6Q5L0"/>
<dbReference type="OrthoDB" id="10004862at2759"/>
<evidence type="ECO:0000313" key="2">
    <source>
        <dbReference type="EMBL" id="PMD21577.1"/>
    </source>
</evidence>
<dbReference type="AlphaFoldDB" id="A0A2J6Q5L0"/>
<dbReference type="GO" id="GO:0016491">
    <property type="term" value="F:oxidoreductase activity"/>
    <property type="evidence" value="ECO:0007669"/>
    <property type="project" value="UniProtKB-KW"/>
</dbReference>
<evidence type="ECO:0000313" key="3">
    <source>
        <dbReference type="Proteomes" id="UP000235672"/>
    </source>
</evidence>
<organism evidence="2 3">
    <name type="scientific">Hyaloscypha hepaticicola</name>
    <dbReference type="NCBI Taxonomy" id="2082293"/>
    <lineage>
        <taxon>Eukaryota</taxon>
        <taxon>Fungi</taxon>
        <taxon>Dikarya</taxon>
        <taxon>Ascomycota</taxon>
        <taxon>Pezizomycotina</taxon>
        <taxon>Leotiomycetes</taxon>
        <taxon>Helotiales</taxon>
        <taxon>Hyaloscyphaceae</taxon>
        <taxon>Hyaloscypha</taxon>
    </lineage>
</organism>
<accession>A0A2J6Q5L0</accession>
<proteinExistence type="predicted"/>
<dbReference type="Proteomes" id="UP000235672">
    <property type="component" value="Unassembled WGS sequence"/>
</dbReference>
<protein>
    <recommendedName>
        <fullName evidence="4">HypA-like protein</fullName>
    </recommendedName>
</protein>
<dbReference type="Pfam" id="PF14027">
    <property type="entry name" value="Questin_oxidase"/>
    <property type="match status" value="1"/>
</dbReference>
<sequence>MATPSKVHLTVDDTGIVSFKPQTAEAAAKASELLQENHDKHHIFFNKDGFHNHIVHHLLSLYGLGAPADVIEQRYKENASYQRSPFQLDERVLEDLNNPENFKKYLNKEKYYIDFLTFWQNEFEKKGWENVLNEYVFAGDERADDLLGRFYGGFLHPIIHLGFGIEFHQPAIIAEALAQACCHDNWTGKFLLAVEKDSKSRSSASNKTLPELLDEIRANKKLSTAAQWSDANKIRDGIIARASEEMLSYTSQWIVTPETLEEKTAEMINNSIYFTAAAQHPPKQVKIDFYYMHYVNSSIFYPTFNAQSWLSIENKVRMLQWKGYLDLAMYASRRSPPLLLNEITDYEPVKPEAADWNGIFTRLFEFQDDGHAVKLGRAVRNGELICGKWAKGEGEWMKVKGGMWEKIGNMLIDSVEDSGAHWARSVGFEEAWKEYGDRKGKSQL</sequence>
<dbReference type="PANTHER" id="PTHR35870:SF1">
    <property type="entry name" value="PROTEIN, PUTATIVE (AFU_ORTHOLOGUE AFUA_5G03330)-RELATED"/>
    <property type="match status" value="1"/>
</dbReference>
<evidence type="ECO:0008006" key="4">
    <source>
        <dbReference type="Google" id="ProtNLM"/>
    </source>
</evidence>
<gene>
    <name evidence="2" type="ORF">NA56DRAFT_571578</name>
</gene>
<dbReference type="PANTHER" id="PTHR35870">
    <property type="entry name" value="PROTEIN, PUTATIVE (AFU_ORTHOLOGUE AFUA_5G03330)-RELATED"/>
    <property type="match status" value="1"/>
</dbReference>